<dbReference type="PANTHER" id="PTHR43327:SF10">
    <property type="entry name" value="STOMATIN-LIKE PROTEIN 2, MITOCHONDRIAL"/>
    <property type="match status" value="1"/>
</dbReference>
<evidence type="ECO:0000256" key="4">
    <source>
        <dbReference type="ARBA" id="ARBA00022692"/>
    </source>
</evidence>
<dbReference type="PROSITE" id="PS01270">
    <property type="entry name" value="BAND_7"/>
    <property type="match status" value="1"/>
</dbReference>
<keyword evidence="9" id="KW-1185">Reference proteome</keyword>
<keyword evidence="5" id="KW-1133">Transmembrane helix</keyword>
<dbReference type="GO" id="GO:0098552">
    <property type="term" value="C:side of membrane"/>
    <property type="evidence" value="ECO:0007669"/>
    <property type="project" value="UniProtKB-ARBA"/>
</dbReference>
<dbReference type="InterPro" id="IPR001972">
    <property type="entry name" value="Stomatin_HflK_fam"/>
</dbReference>
<dbReference type="PRINTS" id="PR00721">
    <property type="entry name" value="STOMATIN"/>
</dbReference>
<evidence type="ECO:0000313" key="8">
    <source>
        <dbReference type="EMBL" id="AHF75025.1"/>
    </source>
</evidence>
<dbReference type="HOGENOM" id="CLU_024949_2_2_6"/>
<dbReference type="SMART" id="SM00244">
    <property type="entry name" value="PHB"/>
    <property type="match status" value="1"/>
</dbReference>
<dbReference type="InterPro" id="IPR001107">
    <property type="entry name" value="Band_7"/>
</dbReference>
<evidence type="ECO:0000256" key="3">
    <source>
        <dbReference type="ARBA" id="ARBA00017055"/>
    </source>
</evidence>
<dbReference type="CDD" id="cd08829">
    <property type="entry name" value="SPFH_paraslipin"/>
    <property type="match status" value="1"/>
</dbReference>
<dbReference type="PATRIC" id="fig|2342.5.peg.4367"/>
<gene>
    <name evidence="8" type="ORF">SOPEG_3969</name>
</gene>
<evidence type="ECO:0000256" key="5">
    <source>
        <dbReference type="ARBA" id="ARBA00022989"/>
    </source>
</evidence>
<comment type="subcellular location">
    <subcellularLocation>
        <location evidence="1">Membrane</location>
        <topology evidence="1">Single-pass membrane protein</topology>
    </subcellularLocation>
</comment>
<reference evidence="8 9" key="1">
    <citation type="journal article" date="2014" name="Genome Biol. Evol.">
        <title>Genome degeneration and adaptation in a nascent stage of symbiosis.</title>
        <authorList>
            <person name="Oakeson K.F."/>
            <person name="Gil R."/>
            <person name="Clayton A.L."/>
            <person name="Dunn D.M."/>
            <person name="von Niederhausern A.C."/>
            <person name="Hamil C."/>
            <person name="Aoyagi A."/>
            <person name="Duval B."/>
            <person name="Baca A."/>
            <person name="Silva F.J."/>
            <person name="Vallier A."/>
            <person name="Jackson D.G."/>
            <person name="Latorre A."/>
            <person name="Weiss R.B."/>
            <person name="Heddi A."/>
            <person name="Moya A."/>
            <person name="Dale C."/>
        </authorList>
    </citation>
    <scope>NUCLEOTIDE SEQUENCE [LARGE SCALE GENOMIC DNA]</scope>
    <source>
        <strain evidence="9">none</strain>
    </source>
</reference>
<dbReference type="EMBL" id="CP006568">
    <property type="protein sequence ID" value="AHF75025.1"/>
    <property type="molecule type" value="Genomic_DNA"/>
</dbReference>
<organism evidence="8 9">
    <name type="scientific">Candidatus Sodalis pierantonii str. SOPE</name>
    <dbReference type="NCBI Taxonomy" id="2342"/>
    <lineage>
        <taxon>Bacteria</taxon>
        <taxon>Pseudomonadati</taxon>
        <taxon>Pseudomonadota</taxon>
        <taxon>Gammaproteobacteria</taxon>
        <taxon>Enterobacterales</taxon>
        <taxon>Bruguierivoracaceae</taxon>
        <taxon>Sodalis</taxon>
    </lineage>
</organism>
<dbReference type="FunFam" id="3.30.479.30:FF:000004">
    <property type="entry name" value="Putative membrane protease family, stomatin"/>
    <property type="match status" value="1"/>
</dbReference>
<dbReference type="KEGG" id="pes:SOPEG_3969"/>
<keyword evidence="4" id="KW-0812">Transmembrane</keyword>
<dbReference type="InterPro" id="IPR018080">
    <property type="entry name" value="Band_7/stomatin-like_CS"/>
</dbReference>
<name>W0HS46_9GAMM</name>
<dbReference type="AlphaFoldDB" id="W0HS46"/>
<evidence type="ECO:0000256" key="6">
    <source>
        <dbReference type="ARBA" id="ARBA00023136"/>
    </source>
</evidence>
<dbReference type="GO" id="GO:0005886">
    <property type="term" value="C:plasma membrane"/>
    <property type="evidence" value="ECO:0007669"/>
    <property type="project" value="UniProtKB-ARBA"/>
</dbReference>
<evidence type="ECO:0000313" key="9">
    <source>
        <dbReference type="Proteomes" id="UP000019025"/>
    </source>
</evidence>
<accession>W0HS46</accession>
<dbReference type="Gene3D" id="3.30.479.30">
    <property type="entry name" value="Band 7 domain"/>
    <property type="match status" value="1"/>
</dbReference>
<dbReference type="Proteomes" id="UP000019025">
    <property type="component" value="Chromosome"/>
</dbReference>
<evidence type="ECO:0000256" key="1">
    <source>
        <dbReference type="ARBA" id="ARBA00004167"/>
    </source>
</evidence>
<feature type="domain" description="Band 7" evidence="7">
    <location>
        <begin position="18"/>
        <end position="176"/>
    </location>
</feature>
<dbReference type="SUPFAM" id="SSF117892">
    <property type="entry name" value="Band 7/SPFH domain"/>
    <property type="match status" value="1"/>
</dbReference>
<proteinExistence type="inferred from homology"/>
<dbReference type="InterPro" id="IPR050710">
    <property type="entry name" value="Band7/mec-2_domain"/>
</dbReference>
<sequence>MLMVIPVLVVLALIVVAAGIKIVPQGYQWTVERFGRFTQALKPGLNLVVPFMDRIGRKINMMEQVLDIPSQEIISKDNANVTIDAVCFIQVVDVARAAYEVSNLEQAILNLTMTNIRTVLGAMELDEMLSQRDSINIRLLQIVDEATNPWGIKVTRVEIRDVRPPAEMIAAMNAQMKAERTKRSDILEAEGVRQSAILRAEGEKQSQILKAEGERQSAFLQAEARERAAEAETRATQMVSDSIAAGNIQAVNYFVAQKYTDALQKIGSAGNSKVIMMPLDASNLCLAPLAASLNSSKKVSPAGAKDDSRGDTCTPAQFLADPGRPAAGAGNAGGERLFAMERDRRAAGGATDVAGTAWLGVAGRDFCRAHRGLGLAVVVSPARWGSHASGIGVESARPAAHRATHPAVRASHQRVRPITRGRQHLARPGQRGFTGGYLGGSVRDDGRGLRCACAAPFHNNFVLAVEVASRRHGENGFGALQLATGRLPRAVAGGR</sequence>
<dbReference type="STRING" id="2342.SOPEG_3969"/>
<evidence type="ECO:0000259" key="7">
    <source>
        <dbReference type="SMART" id="SM00244"/>
    </source>
</evidence>
<dbReference type="InterPro" id="IPR036013">
    <property type="entry name" value="Band_7/SPFH_dom_sf"/>
</dbReference>
<dbReference type="PANTHER" id="PTHR43327">
    <property type="entry name" value="STOMATIN-LIKE PROTEIN 2, MITOCHONDRIAL"/>
    <property type="match status" value="1"/>
</dbReference>
<dbReference type="eggNOG" id="COG0330">
    <property type="taxonomic scope" value="Bacteria"/>
</dbReference>
<dbReference type="Pfam" id="PF01145">
    <property type="entry name" value="Band_7"/>
    <property type="match status" value="1"/>
</dbReference>
<evidence type="ECO:0000256" key="2">
    <source>
        <dbReference type="ARBA" id="ARBA00008164"/>
    </source>
</evidence>
<keyword evidence="6" id="KW-0472">Membrane</keyword>
<comment type="similarity">
    <text evidence="2">Belongs to the band 7/mec-2 family.</text>
</comment>
<protein>
    <recommendedName>
        <fullName evidence="3">Protein QmcA</fullName>
    </recommendedName>
</protein>